<dbReference type="PROSITE" id="PS00437">
    <property type="entry name" value="CATALASE_1"/>
    <property type="match status" value="1"/>
</dbReference>
<dbReference type="InterPro" id="IPR002226">
    <property type="entry name" value="Catalase_haem_BS"/>
</dbReference>
<feature type="compositionally biased region" description="Polar residues" evidence="13">
    <location>
        <begin position="1"/>
        <end position="15"/>
    </location>
</feature>
<dbReference type="CDD" id="cd08156">
    <property type="entry name" value="catalase_clade_3"/>
    <property type="match status" value="1"/>
</dbReference>
<evidence type="ECO:0000256" key="13">
    <source>
        <dbReference type="SAM" id="MobiDB-lite"/>
    </source>
</evidence>
<dbReference type="InterPro" id="IPR024708">
    <property type="entry name" value="Catalase_AS"/>
</dbReference>
<keyword evidence="3 10" id="KW-0349">Heme</keyword>
<dbReference type="AlphaFoldDB" id="A0A481SBQ8"/>
<proteinExistence type="evidence at transcript level"/>
<comment type="function">
    <text evidence="12">Catalyzes the degradation of hydrogen peroxide (H(2)O(2)) generated by peroxisomal oxidases to water and oxygen, thereby protecting cells from the toxic effects of hydrogen peroxide.</text>
</comment>
<feature type="domain" description="Catalase core" evidence="14">
    <location>
        <begin position="12"/>
        <end position="397"/>
    </location>
</feature>
<feature type="region of interest" description="Disordered" evidence="13">
    <location>
        <begin position="1"/>
        <end position="23"/>
    </location>
</feature>
<dbReference type="PANTHER" id="PTHR11465">
    <property type="entry name" value="CATALASE"/>
    <property type="match status" value="1"/>
</dbReference>
<evidence type="ECO:0000256" key="7">
    <source>
        <dbReference type="ARBA" id="ARBA00023324"/>
    </source>
</evidence>
<evidence type="ECO:0000256" key="1">
    <source>
        <dbReference type="ARBA" id="ARBA00005329"/>
    </source>
</evidence>
<dbReference type="GO" id="GO:0004096">
    <property type="term" value="F:catalase activity"/>
    <property type="evidence" value="ECO:0007669"/>
    <property type="project" value="UniProtKB-EC"/>
</dbReference>
<dbReference type="InterPro" id="IPR040333">
    <property type="entry name" value="Catalase_3"/>
</dbReference>
<evidence type="ECO:0000313" key="15">
    <source>
        <dbReference type="EMBL" id="QBH22430.1"/>
    </source>
</evidence>
<dbReference type="InterPro" id="IPR024711">
    <property type="entry name" value="Catalase_clade1/3"/>
</dbReference>
<evidence type="ECO:0000256" key="11">
    <source>
        <dbReference type="RuleBase" id="RU000498"/>
    </source>
</evidence>
<dbReference type="InterPro" id="IPR020835">
    <property type="entry name" value="Catalase_sf"/>
</dbReference>
<dbReference type="Pfam" id="PF06628">
    <property type="entry name" value="Catalase-rel"/>
    <property type="match status" value="1"/>
</dbReference>
<evidence type="ECO:0000256" key="12">
    <source>
        <dbReference type="RuleBase" id="RU004142"/>
    </source>
</evidence>
<reference evidence="15" key="1">
    <citation type="submission" date="2018-06" db="EMBL/GenBank/DDBJ databases">
        <title>oxidative stress enzymes in Philasterides.</title>
        <authorList>
            <person name="Folgueira I."/>
            <person name="deFelipe A."/>
            <person name="Lamas J."/>
            <person name="Leiro J."/>
        </authorList>
    </citation>
    <scope>NUCLEOTIDE SEQUENCE</scope>
</reference>
<protein>
    <recommendedName>
        <fullName evidence="11">Catalase</fullName>
        <ecNumber evidence="11">1.11.1.6</ecNumber>
    </recommendedName>
</protein>
<keyword evidence="4 10" id="KW-0479">Metal-binding</keyword>
<dbReference type="InterPro" id="IPR011614">
    <property type="entry name" value="Catalase_core"/>
</dbReference>
<sequence length="491" mass="55690">MSSKPVTQTQLTTSWGAPVDDDQNSMTASEFGPIVLQDTHLIDKLAHFNRERIPERVVHAKGAGAWGHFEVTHEVSKYTKAKFLDTVGKRTPIFVRFSTVAGEKGSADAERDPRGFAIKFYTEEGNYDLVGNNTPVFFIRDPSKFPDFIHSQKRDPVTNCKNPDSFWDFLSQNPESCHQTTILFGDRGIPATFRNMNGYSSHTFKWVNEVGDQFWVKVHIKTDEGIKNLSVEEAAQIKSVNPDHATQDLFETLQKGNTVNWTFNVQIMPHDDAYKYKWNVFDVTKIWPQSDYPLIKVGKLTLNRNPENYFADVEQAAFSPGHLVPGIEASQDKMLQGRLFAYPDTHRHRLGVNYQQIPVNCPYRARLSNVHRDGQSNVNGNQGGRTNFNPSSVHQYATTENAKISKLRISGLVGRFPAGHPNCDFSQAGNLYRKVMGPEERQRLIQNVANHMKNSRRDLQEAQTKIFFKCDAEFGQQLGKVLGFPARKSHL</sequence>
<dbReference type="EMBL" id="MH448079">
    <property type="protein sequence ID" value="QBH22430.1"/>
    <property type="molecule type" value="mRNA"/>
</dbReference>
<name>A0A481SBQ8_9CILI</name>
<dbReference type="GO" id="GO:0042542">
    <property type="term" value="P:response to hydrogen peroxide"/>
    <property type="evidence" value="ECO:0007669"/>
    <property type="project" value="TreeGrafter"/>
</dbReference>
<keyword evidence="2 11" id="KW-0575">Peroxidase</keyword>
<dbReference type="PIRSF" id="PIRSF038928">
    <property type="entry name" value="Catalase_clade1-3"/>
    <property type="match status" value="1"/>
</dbReference>
<evidence type="ECO:0000256" key="4">
    <source>
        <dbReference type="ARBA" id="ARBA00022723"/>
    </source>
</evidence>
<dbReference type="PROSITE" id="PS51402">
    <property type="entry name" value="CATALASE_3"/>
    <property type="match status" value="1"/>
</dbReference>
<feature type="active site" evidence="9">
    <location>
        <position position="132"/>
    </location>
</feature>
<dbReference type="PANTHER" id="PTHR11465:SF9">
    <property type="entry name" value="CATALASE"/>
    <property type="match status" value="1"/>
</dbReference>
<evidence type="ECO:0000256" key="6">
    <source>
        <dbReference type="ARBA" id="ARBA00023004"/>
    </source>
</evidence>
<accession>A0A481SBQ8</accession>
<dbReference type="GO" id="GO:0005777">
    <property type="term" value="C:peroxisome"/>
    <property type="evidence" value="ECO:0007669"/>
    <property type="project" value="TreeGrafter"/>
</dbReference>
<dbReference type="InterPro" id="IPR018028">
    <property type="entry name" value="Catalase"/>
</dbReference>
<evidence type="ECO:0000256" key="9">
    <source>
        <dbReference type="PIRSR" id="PIRSR038928-1"/>
    </source>
</evidence>
<dbReference type="GO" id="GO:0042744">
    <property type="term" value="P:hydrogen peroxide catabolic process"/>
    <property type="evidence" value="ECO:0007669"/>
    <property type="project" value="UniProtKB-KW"/>
</dbReference>
<evidence type="ECO:0000256" key="3">
    <source>
        <dbReference type="ARBA" id="ARBA00022617"/>
    </source>
</evidence>
<feature type="active site" evidence="9">
    <location>
        <position position="59"/>
    </location>
</feature>
<evidence type="ECO:0000256" key="2">
    <source>
        <dbReference type="ARBA" id="ARBA00022559"/>
    </source>
</evidence>
<dbReference type="GO" id="GO:0005739">
    <property type="term" value="C:mitochondrion"/>
    <property type="evidence" value="ECO:0007669"/>
    <property type="project" value="TreeGrafter"/>
</dbReference>
<keyword evidence="7 11" id="KW-0376">Hydrogen peroxide</keyword>
<dbReference type="EC" id="1.11.1.6" evidence="11"/>
<comment type="cofactor">
    <cofactor evidence="10">
        <name>heme</name>
        <dbReference type="ChEBI" id="CHEBI:30413"/>
    </cofactor>
</comment>
<evidence type="ECO:0000256" key="5">
    <source>
        <dbReference type="ARBA" id="ARBA00023002"/>
    </source>
</evidence>
<dbReference type="PRINTS" id="PR00067">
    <property type="entry name" value="CATALASE"/>
</dbReference>
<organism evidence="15">
    <name type="scientific">Philasterides dicentrarchi</name>
    <dbReference type="NCBI Taxonomy" id="282688"/>
    <lineage>
        <taxon>Eukaryota</taxon>
        <taxon>Sar</taxon>
        <taxon>Alveolata</taxon>
        <taxon>Ciliophora</taxon>
        <taxon>Intramacronucleata</taxon>
        <taxon>Oligohymenophorea</taxon>
        <taxon>Scuticociliatia</taxon>
        <taxon>Philasterida</taxon>
        <taxon>Philasteridae</taxon>
        <taxon>Philasterides</taxon>
    </lineage>
</organism>
<keyword evidence="6 10" id="KW-0408">Iron</keyword>
<evidence type="ECO:0000256" key="8">
    <source>
        <dbReference type="ARBA" id="ARBA00049254"/>
    </source>
</evidence>
<dbReference type="SMR" id="A0A481SBQ8"/>
<dbReference type="InterPro" id="IPR010582">
    <property type="entry name" value="Catalase_immune_responsive"/>
</dbReference>
<comment type="catalytic activity">
    <reaction evidence="8 11">
        <text>2 H2O2 = O2 + 2 H2O</text>
        <dbReference type="Rhea" id="RHEA:20309"/>
        <dbReference type="ChEBI" id="CHEBI:15377"/>
        <dbReference type="ChEBI" id="CHEBI:15379"/>
        <dbReference type="ChEBI" id="CHEBI:16240"/>
        <dbReference type="EC" id="1.11.1.6"/>
    </reaction>
</comment>
<dbReference type="SUPFAM" id="SSF56634">
    <property type="entry name" value="Heme-dependent catalase-like"/>
    <property type="match status" value="1"/>
</dbReference>
<keyword evidence="5 11" id="KW-0560">Oxidoreductase</keyword>
<comment type="similarity">
    <text evidence="1 11">Belongs to the catalase family.</text>
</comment>
<dbReference type="FunFam" id="2.40.180.10:FF:000001">
    <property type="entry name" value="Catalase"/>
    <property type="match status" value="1"/>
</dbReference>
<dbReference type="Gene3D" id="2.40.180.10">
    <property type="entry name" value="Catalase core domain"/>
    <property type="match status" value="1"/>
</dbReference>
<dbReference type="SMART" id="SM01060">
    <property type="entry name" value="Catalase"/>
    <property type="match status" value="1"/>
</dbReference>
<dbReference type="GO" id="GO:0020037">
    <property type="term" value="F:heme binding"/>
    <property type="evidence" value="ECO:0007669"/>
    <property type="project" value="InterPro"/>
</dbReference>
<evidence type="ECO:0000256" key="10">
    <source>
        <dbReference type="PIRSR" id="PIRSR038928-2"/>
    </source>
</evidence>
<dbReference type="GO" id="GO:0046872">
    <property type="term" value="F:metal ion binding"/>
    <property type="evidence" value="ECO:0007669"/>
    <property type="project" value="UniProtKB-KW"/>
</dbReference>
<dbReference type="PROSITE" id="PS00438">
    <property type="entry name" value="CATALASE_2"/>
    <property type="match status" value="1"/>
</dbReference>
<feature type="binding site" description="axial binding residue" evidence="10">
    <location>
        <position position="342"/>
    </location>
    <ligand>
        <name>heme</name>
        <dbReference type="ChEBI" id="CHEBI:30413"/>
    </ligand>
    <ligandPart>
        <name>Fe</name>
        <dbReference type="ChEBI" id="CHEBI:18248"/>
    </ligandPart>
</feature>
<dbReference type="Pfam" id="PF00199">
    <property type="entry name" value="Catalase"/>
    <property type="match status" value="1"/>
</dbReference>
<evidence type="ECO:0000259" key="14">
    <source>
        <dbReference type="SMART" id="SM01060"/>
    </source>
</evidence>